<evidence type="ECO:0000259" key="3">
    <source>
        <dbReference type="PROSITE" id="PS50217"/>
    </source>
</evidence>
<dbReference type="SUPFAM" id="SSF57959">
    <property type="entry name" value="Leucine zipper domain"/>
    <property type="match status" value="1"/>
</dbReference>
<dbReference type="Proteomes" id="UP001208570">
    <property type="component" value="Unassembled WGS sequence"/>
</dbReference>
<feature type="domain" description="BZIP" evidence="3">
    <location>
        <begin position="212"/>
        <end position="275"/>
    </location>
</feature>
<dbReference type="Pfam" id="PF07716">
    <property type="entry name" value="bZIP_2"/>
    <property type="match status" value="1"/>
</dbReference>
<dbReference type="InterPro" id="IPR046347">
    <property type="entry name" value="bZIP_sf"/>
</dbReference>
<dbReference type="SMART" id="SM00338">
    <property type="entry name" value="BRLZ"/>
    <property type="match status" value="1"/>
</dbReference>
<dbReference type="GO" id="GO:0000978">
    <property type="term" value="F:RNA polymerase II cis-regulatory region sequence-specific DNA binding"/>
    <property type="evidence" value="ECO:0007669"/>
    <property type="project" value="TreeGrafter"/>
</dbReference>
<dbReference type="PANTHER" id="PTHR23334">
    <property type="entry name" value="CCAAT/ENHANCER BINDING PROTEIN"/>
    <property type="match status" value="1"/>
</dbReference>
<evidence type="ECO:0000256" key="2">
    <source>
        <dbReference type="SAM" id="MobiDB-lite"/>
    </source>
</evidence>
<evidence type="ECO:0000313" key="4">
    <source>
        <dbReference type="EMBL" id="KAK2149965.1"/>
    </source>
</evidence>
<feature type="coiled-coil region" evidence="1">
    <location>
        <begin position="230"/>
        <end position="271"/>
    </location>
</feature>
<dbReference type="Gene3D" id="1.20.5.170">
    <property type="match status" value="1"/>
</dbReference>
<dbReference type="InterPro" id="IPR004827">
    <property type="entry name" value="bZIP"/>
</dbReference>
<comment type="caution">
    <text evidence="4">The sequence shown here is derived from an EMBL/GenBank/DDBJ whole genome shotgun (WGS) entry which is preliminary data.</text>
</comment>
<dbReference type="EMBL" id="JAODUP010000428">
    <property type="protein sequence ID" value="KAK2149965.1"/>
    <property type="molecule type" value="Genomic_DNA"/>
</dbReference>
<name>A0AAD9MYB6_9ANNE</name>
<keyword evidence="1" id="KW-0175">Coiled coil</keyword>
<dbReference type="AlphaFoldDB" id="A0AAD9MYB6"/>
<protein>
    <recommendedName>
        <fullName evidence="3">BZIP domain-containing protein</fullName>
    </recommendedName>
</protein>
<organism evidence="4 5">
    <name type="scientific">Paralvinella palmiformis</name>
    <dbReference type="NCBI Taxonomy" id="53620"/>
    <lineage>
        <taxon>Eukaryota</taxon>
        <taxon>Metazoa</taxon>
        <taxon>Spiralia</taxon>
        <taxon>Lophotrochozoa</taxon>
        <taxon>Annelida</taxon>
        <taxon>Polychaeta</taxon>
        <taxon>Sedentaria</taxon>
        <taxon>Canalipalpata</taxon>
        <taxon>Terebellida</taxon>
        <taxon>Terebelliformia</taxon>
        <taxon>Alvinellidae</taxon>
        <taxon>Paralvinella</taxon>
    </lineage>
</organism>
<evidence type="ECO:0000256" key="1">
    <source>
        <dbReference type="SAM" id="Coils"/>
    </source>
</evidence>
<dbReference type="GO" id="GO:0000981">
    <property type="term" value="F:DNA-binding transcription factor activity, RNA polymerase II-specific"/>
    <property type="evidence" value="ECO:0007669"/>
    <property type="project" value="TreeGrafter"/>
</dbReference>
<evidence type="ECO:0000313" key="5">
    <source>
        <dbReference type="Proteomes" id="UP001208570"/>
    </source>
</evidence>
<dbReference type="CDD" id="cd14693">
    <property type="entry name" value="bZIP_CEBP"/>
    <property type="match status" value="1"/>
</dbReference>
<proteinExistence type="predicted"/>
<keyword evidence="5" id="KW-1185">Reference proteome</keyword>
<gene>
    <name evidence="4" type="ORF">LSH36_428g00035</name>
</gene>
<dbReference type="InterPro" id="IPR031106">
    <property type="entry name" value="C/EBP"/>
</dbReference>
<dbReference type="PROSITE" id="PS50217">
    <property type="entry name" value="BZIP"/>
    <property type="match status" value="1"/>
</dbReference>
<dbReference type="PANTHER" id="PTHR23334:SF20">
    <property type="entry name" value="BASIC LEUCINE ZIPPER 24"/>
    <property type="match status" value="1"/>
</dbReference>
<accession>A0AAD9MYB6</accession>
<dbReference type="GO" id="GO:0006351">
    <property type="term" value="P:DNA-templated transcription"/>
    <property type="evidence" value="ECO:0007669"/>
    <property type="project" value="InterPro"/>
</dbReference>
<sequence length="288" mass="31755">MDSQLLFYDLTRAAASGKEAPGTEVDQINTSLFTEDSLLAAQDLDPSFESNHNIQELINKEGVLFPDLLPSGTPIEGECGLANVTPVVESEVDHEVKPMPEVSNTDPTTQVTEGEESQQAELIYIQPAQLAALGLAELEPEVVVEGAATTLIPENGNNSGSEEPFHVTDHQQIQFCSVSTSHNKHPSNSRPSLKAESPFKVSTRSRNLDKNSDEYRMRRQRNNIAVRKSRDKAKIKQQETEIKVQQLNEENERLQKKVDLLMKELTVLKSLFTNVGVPVPSSLAAALK</sequence>
<feature type="region of interest" description="Disordered" evidence="2">
    <location>
        <begin position="179"/>
        <end position="209"/>
    </location>
</feature>
<reference evidence="4" key="1">
    <citation type="journal article" date="2023" name="Mol. Biol. Evol.">
        <title>Third-Generation Sequencing Reveals the Adaptive Role of the Epigenome in Three Deep-Sea Polychaetes.</title>
        <authorList>
            <person name="Perez M."/>
            <person name="Aroh O."/>
            <person name="Sun Y."/>
            <person name="Lan Y."/>
            <person name="Juniper S.K."/>
            <person name="Young C.R."/>
            <person name="Angers B."/>
            <person name="Qian P.Y."/>
        </authorList>
    </citation>
    <scope>NUCLEOTIDE SEQUENCE</scope>
    <source>
        <strain evidence="4">P08H-3</strain>
    </source>
</reference>